<sequence>MLYQVREWQRALLKPLTNAAHHVAQIASSPMNPWAYTTAGQHMYAGFELLHRLGKEYEKPAFNINSVQVNGKETAITERTAIKHAFCNLIEFVRDVPADVAKNSPTVMVCAPLSGHHSTLLRDTVRTLLQDHNVFITDWVDARMVPLSEGSFGLNDYIHYIQDFIRQLGGKVHLLSVCQPTVPVLAAVSLMASAGEPLPLSMTMMGGPIDTRQSPTEVNDLATERPLSWFQTNVIYTVPTKYPGYMRHVYPGFLQHAGFVAMNPGRHASSHWDYYLNLLKGDDEDTEQHRQFYDEYNAVLDLPAEFYLDTIQIVFQEHALPRGTWHVNGHRVAPEDIKNTGLLTIEGELDDISGPGQTKAALDLCSGIPNTDKKHYTAIGAGHYGIFSGRRWRELVYPEVRDFIASFEKKSAVPNVQTKTVEAKTKTNAVQSEKKNPAVAIHPSVPQVTAKTTAAAPDVKVEATPTQSKTVMAKPTTDVKTKETAIQPVAKAARPKAVIESKAAAVAQTAGKTEAKAKPIKVATPVKAALPAAAAAEAKTVEIKTADVVKPSRTAAEIKTETSAKQAAVKIDYAGMANVKKDNEVKK</sequence>
<dbReference type="AlphaFoldDB" id="A0A345DDN6"/>
<organism evidence="2 3">
    <name type="scientific">Ephemeroptericola cinctiostellae</name>
    <dbReference type="NCBI Taxonomy" id="2268024"/>
    <lineage>
        <taxon>Bacteria</taxon>
        <taxon>Pseudomonadati</taxon>
        <taxon>Pseudomonadota</taxon>
        <taxon>Betaproteobacteria</taxon>
        <taxon>Burkholderiales</taxon>
        <taxon>Burkholderiaceae</taxon>
        <taxon>Ephemeroptericola</taxon>
    </lineage>
</organism>
<evidence type="ECO:0000313" key="3">
    <source>
        <dbReference type="Proteomes" id="UP000252182"/>
    </source>
</evidence>
<evidence type="ECO:0000313" key="2">
    <source>
        <dbReference type="EMBL" id="AXF86474.1"/>
    </source>
</evidence>
<protein>
    <recommendedName>
        <fullName evidence="1">PHB de-polymerase C-terminal domain-containing protein</fullName>
    </recommendedName>
</protein>
<proteinExistence type="predicted"/>
<name>A0A345DDN6_9BURK</name>
<dbReference type="InterPro" id="IPR009656">
    <property type="entry name" value="PHB_depo_C"/>
</dbReference>
<evidence type="ECO:0000259" key="1">
    <source>
        <dbReference type="Pfam" id="PF06850"/>
    </source>
</evidence>
<keyword evidence="3" id="KW-1185">Reference proteome</keyword>
<dbReference type="NCBIfam" id="TIGR01849">
    <property type="entry name" value="PHB_depoly_PhaZ"/>
    <property type="match status" value="1"/>
</dbReference>
<dbReference type="OrthoDB" id="9800634at2"/>
<dbReference type="PANTHER" id="PTHR36837:SF4">
    <property type="entry name" value="BLR0908 PROTEIN"/>
    <property type="match status" value="1"/>
</dbReference>
<gene>
    <name evidence="2" type="ORF">DTO96_102228</name>
</gene>
<reference evidence="3" key="1">
    <citation type="submission" date="2018-07" db="EMBL/GenBank/DDBJ databases">
        <authorList>
            <person name="Kim H."/>
        </authorList>
    </citation>
    <scope>NUCLEOTIDE SEQUENCE [LARGE SCALE GENOMIC DNA]</scope>
    <source>
        <strain evidence="3">F02</strain>
    </source>
</reference>
<dbReference type="SUPFAM" id="SSF53474">
    <property type="entry name" value="alpha/beta-Hydrolases"/>
    <property type="match status" value="1"/>
</dbReference>
<dbReference type="InterPro" id="IPR051321">
    <property type="entry name" value="PHA/PHB_synthase"/>
</dbReference>
<dbReference type="RefSeq" id="WP_114563547.1">
    <property type="nucleotide sequence ID" value="NZ_CP031124.1"/>
</dbReference>
<dbReference type="InterPro" id="IPR010915">
    <property type="entry name" value="PHB_depoly_PhaZ"/>
</dbReference>
<accession>A0A345DDN6</accession>
<dbReference type="KEGG" id="hyf:DTO96_102228"/>
<feature type="domain" description="PHB de-polymerase C-terminal" evidence="1">
    <location>
        <begin position="206"/>
        <end position="406"/>
    </location>
</feature>
<dbReference type="EMBL" id="CP031124">
    <property type="protein sequence ID" value="AXF86474.1"/>
    <property type="molecule type" value="Genomic_DNA"/>
</dbReference>
<dbReference type="Proteomes" id="UP000252182">
    <property type="component" value="Chromosome"/>
</dbReference>
<dbReference type="Pfam" id="PF06850">
    <property type="entry name" value="PHB_depo_C"/>
    <property type="match status" value="1"/>
</dbReference>
<dbReference type="InterPro" id="IPR029058">
    <property type="entry name" value="AB_hydrolase_fold"/>
</dbReference>
<dbReference type="PANTHER" id="PTHR36837">
    <property type="entry name" value="POLY(3-HYDROXYALKANOATE) POLYMERASE SUBUNIT PHAC"/>
    <property type="match status" value="1"/>
</dbReference>